<dbReference type="HOGENOM" id="CLU_2835637_0_0_1"/>
<reference evidence="1" key="1">
    <citation type="submission" date="2015-04" db="UniProtKB">
        <authorList>
            <consortium name="EnsemblPlants"/>
        </authorList>
    </citation>
    <scope>IDENTIFICATION</scope>
</reference>
<dbReference type="Gramene" id="OPUNC06G06110.1">
    <property type="protein sequence ID" value="OPUNC06G06110.1"/>
    <property type="gene ID" value="OPUNC06G06110"/>
</dbReference>
<accession>A0A0E0L907</accession>
<sequence length="66" mass="7611">MRNLQKLAAEVINFFRPVDSHLQDWVAVPMNLIEILSAFAVIKTITDSKLYRPRRSTYEEISVAFG</sequence>
<evidence type="ECO:0000313" key="2">
    <source>
        <dbReference type="Proteomes" id="UP000026962"/>
    </source>
</evidence>
<name>A0A0E0L907_ORYPU</name>
<reference evidence="1" key="2">
    <citation type="submission" date="2018-05" db="EMBL/GenBank/DDBJ databases">
        <title>OpunRS2 (Oryza punctata Reference Sequence Version 2).</title>
        <authorList>
            <person name="Zhang J."/>
            <person name="Kudrna D."/>
            <person name="Lee S."/>
            <person name="Talag J."/>
            <person name="Welchert J."/>
            <person name="Wing R.A."/>
        </authorList>
    </citation>
    <scope>NUCLEOTIDE SEQUENCE [LARGE SCALE GENOMIC DNA]</scope>
</reference>
<evidence type="ECO:0000313" key="1">
    <source>
        <dbReference type="EnsemblPlants" id="OPUNC06G06110.1"/>
    </source>
</evidence>
<organism evidence="1">
    <name type="scientific">Oryza punctata</name>
    <name type="common">Red rice</name>
    <dbReference type="NCBI Taxonomy" id="4537"/>
    <lineage>
        <taxon>Eukaryota</taxon>
        <taxon>Viridiplantae</taxon>
        <taxon>Streptophyta</taxon>
        <taxon>Embryophyta</taxon>
        <taxon>Tracheophyta</taxon>
        <taxon>Spermatophyta</taxon>
        <taxon>Magnoliopsida</taxon>
        <taxon>Liliopsida</taxon>
        <taxon>Poales</taxon>
        <taxon>Poaceae</taxon>
        <taxon>BOP clade</taxon>
        <taxon>Oryzoideae</taxon>
        <taxon>Oryzeae</taxon>
        <taxon>Oryzinae</taxon>
        <taxon>Oryza</taxon>
    </lineage>
</organism>
<dbReference type="EnsemblPlants" id="OPUNC06G06110.1">
    <property type="protein sequence ID" value="OPUNC06G06110.1"/>
    <property type="gene ID" value="OPUNC06G06110"/>
</dbReference>
<dbReference type="AlphaFoldDB" id="A0A0E0L907"/>
<protein>
    <submittedName>
        <fullName evidence="1">Uncharacterized protein</fullName>
    </submittedName>
</protein>
<dbReference type="Proteomes" id="UP000026962">
    <property type="component" value="Chromosome 6"/>
</dbReference>
<keyword evidence="2" id="KW-1185">Reference proteome</keyword>
<proteinExistence type="predicted"/>